<evidence type="ECO:0000259" key="8">
    <source>
        <dbReference type="Pfam" id="PF01423"/>
    </source>
</evidence>
<sequence>MATKVQRIMTQLIGFDEYMNLVLEDAEEVSIKKKTRKGLEEDLEKEAKMSREGGTEEKGGKKKSATLVIDCGKPVEDKIMEIASLEKFLQERIKVDGKASNLGDSVTISREKNKISITSDSNFSKRFLGCKQDLVAFDRNWWLIQVQGNCKTIEEYNIAASMNLISMLVCFVVLYLIACEFD</sequence>
<accession>A0AAU9N5D9</accession>
<evidence type="ECO:0000313" key="10">
    <source>
        <dbReference type="Proteomes" id="UP001157418"/>
    </source>
</evidence>
<organism evidence="9 10">
    <name type="scientific">Lactuca virosa</name>
    <dbReference type="NCBI Taxonomy" id="75947"/>
    <lineage>
        <taxon>Eukaryota</taxon>
        <taxon>Viridiplantae</taxon>
        <taxon>Streptophyta</taxon>
        <taxon>Embryophyta</taxon>
        <taxon>Tracheophyta</taxon>
        <taxon>Spermatophyta</taxon>
        <taxon>Magnoliopsida</taxon>
        <taxon>eudicotyledons</taxon>
        <taxon>Gunneridae</taxon>
        <taxon>Pentapetalae</taxon>
        <taxon>asterids</taxon>
        <taxon>campanulids</taxon>
        <taxon>Asterales</taxon>
        <taxon>Asteraceae</taxon>
        <taxon>Cichorioideae</taxon>
        <taxon>Cichorieae</taxon>
        <taxon>Lactucinae</taxon>
        <taxon>Lactuca</taxon>
    </lineage>
</organism>
<evidence type="ECO:0000256" key="6">
    <source>
        <dbReference type="SAM" id="MobiDB-lite"/>
    </source>
</evidence>
<dbReference type="GO" id="GO:0005840">
    <property type="term" value="C:ribosome"/>
    <property type="evidence" value="ECO:0007669"/>
    <property type="project" value="UniProtKB-KW"/>
</dbReference>
<dbReference type="FunFam" id="3.30.1360.210:FF:000002">
    <property type="entry name" value="60S ribosomal protein L22-2"/>
    <property type="match status" value="1"/>
</dbReference>
<dbReference type="Gene3D" id="2.30.30.100">
    <property type="match status" value="1"/>
</dbReference>
<evidence type="ECO:0000256" key="4">
    <source>
        <dbReference type="ARBA" id="ARBA00040613"/>
    </source>
</evidence>
<keyword evidence="2" id="KW-0689">Ribosomal protein</keyword>
<feature type="transmembrane region" description="Helical" evidence="7">
    <location>
        <begin position="158"/>
        <end position="178"/>
    </location>
</feature>
<dbReference type="Proteomes" id="UP001157418">
    <property type="component" value="Unassembled WGS sequence"/>
</dbReference>
<dbReference type="GO" id="GO:1990904">
    <property type="term" value="C:ribonucleoprotein complex"/>
    <property type="evidence" value="ECO:0007669"/>
    <property type="project" value="UniProtKB-KW"/>
</dbReference>
<dbReference type="InterPro" id="IPR001163">
    <property type="entry name" value="Sm_dom_euk/arc"/>
</dbReference>
<keyword evidence="3" id="KW-0687">Ribonucleoprotein</keyword>
<dbReference type="InterPro" id="IPR010920">
    <property type="entry name" value="LSM_dom_sf"/>
</dbReference>
<dbReference type="InterPro" id="IPR002671">
    <property type="entry name" value="Ribosomal_eL22"/>
</dbReference>
<dbReference type="InterPro" id="IPR038526">
    <property type="entry name" value="Ribosomal_eL22_sf"/>
</dbReference>
<evidence type="ECO:0000256" key="5">
    <source>
        <dbReference type="ARBA" id="ARBA00041214"/>
    </source>
</evidence>
<name>A0AAU9N5D9_9ASTR</name>
<keyword evidence="10" id="KW-1185">Reference proteome</keyword>
<feature type="domain" description="Sm" evidence="8">
    <location>
        <begin position="10"/>
        <end position="37"/>
    </location>
</feature>
<dbReference type="AlphaFoldDB" id="A0AAU9N5D9"/>
<evidence type="ECO:0000256" key="3">
    <source>
        <dbReference type="ARBA" id="ARBA00023274"/>
    </source>
</evidence>
<dbReference type="Pfam" id="PF01776">
    <property type="entry name" value="Ribosomal_L22e"/>
    <property type="match status" value="1"/>
</dbReference>
<proteinExistence type="inferred from homology"/>
<dbReference type="Pfam" id="PF01423">
    <property type="entry name" value="LSM"/>
    <property type="match status" value="1"/>
</dbReference>
<dbReference type="EMBL" id="CAKMRJ010004445">
    <property type="protein sequence ID" value="CAH1435578.1"/>
    <property type="molecule type" value="Genomic_DNA"/>
</dbReference>
<keyword evidence="7" id="KW-0812">Transmembrane</keyword>
<evidence type="ECO:0000256" key="7">
    <source>
        <dbReference type="SAM" id="Phobius"/>
    </source>
</evidence>
<comment type="caution">
    <text evidence="9">The sequence shown here is derived from an EMBL/GenBank/DDBJ whole genome shotgun (WGS) entry which is preliminary data.</text>
</comment>
<keyword evidence="7" id="KW-1133">Transmembrane helix</keyword>
<dbReference type="GO" id="GO:0003735">
    <property type="term" value="F:structural constituent of ribosome"/>
    <property type="evidence" value="ECO:0007669"/>
    <property type="project" value="InterPro"/>
</dbReference>
<evidence type="ECO:0000313" key="9">
    <source>
        <dbReference type="EMBL" id="CAH1435578.1"/>
    </source>
</evidence>
<evidence type="ECO:0000256" key="1">
    <source>
        <dbReference type="ARBA" id="ARBA00007817"/>
    </source>
</evidence>
<protein>
    <recommendedName>
        <fullName evidence="4">Large ribosomal subunit protein eL22</fullName>
    </recommendedName>
    <alternativeName>
        <fullName evidence="5">60S ribosomal protein L22</fullName>
    </alternativeName>
</protein>
<keyword evidence="7" id="KW-0472">Membrane</keyword>
<dbReference type="Gene3D" id="3.30.1360.210">
    <property type="match status" value="1"/>
</dbReference>
<dbReference type="PANTHER" id="PTHR10064:SF0">
    <property type="entry name" value="FI24544P1-RELATED"/>
    <property type="match status" value="1"/>
</dbReference>
<evidence type="ECO:0000256" key="2">
    <source>
        <dbReference type="ARBA" id="ARBA00022980"/>
    </source>
</evidence>
<dbReference type="GO" id="GO:0003723">
    <property type="term" value="F:RNA binding"/>
    <property type="evidence" value="ECO:0007669"/>
    <property type="project" value="TreeGrafter"/>
</dbReference>
<dbReference type="PANTHER" id="PTHR10064">
    <property type="entry name" value="60S RIBOSOMAL PROTEIN L22"/>
    <property type="match status" value="1"/>
</dbReference>
<reference evidence="9 10" key="1">
    <citation type="submission" date="2022-01" db="EMBL/GenBank/DDBJ databases">
        <authorList>
            <person name="Xiong W."/>
            <person name="Schranz E."/>
        </authorList>
    </citation>
    <scope>NUCLEOTIDE SEQUENCE [LARGE SCALE GENOMIC DNA]</scope>
</reference>
<gene>
    <name evidence="9" type="ORF">LVIROSA_LOCUS22010</name>
</gene>
<dbReference type="GO" id="GO:0002181">
    <property type="term" value="P:cytoplasmic translation"/>
    <property type="evidence" value="ECO:0007669"/>
    <property type="project" value="TreeGrafter"/>
</dbReference>
<comment type="similarity">
    <text evidence="1">Belongs to the eukaryotic ribosomal protein eL22 family.</text>
</comment>
<feature type="region of interest" description="Disordered" evidence="6">
    <location>
        <begin position="40"/>
        <end position="59"/>
    </location>
</feature>
<dbReference type="SUPFAM" id="SSF50182">
    <property type="entry name" value="Sm-like ribonucleoproteins"/>
    <property type="match status" value="1"/>
</dbReference>